<reference evidence="3" key="1">
    <citation type="submission" date="2011-12" db="EMBL/GenBank/DDBJ databases">
        <title>Complete genome sequence of Streptomyces cattleya strain DSM 46488.</title>
        <authorList>
            <person name="Ou H.-Y."/>
            <person name="Li P."/>
            <person name="Zhao C."/>
            <person name="O'Hagan D."/>
            <person name="Deng Z."/>
        </authorList>
    </citation>
    <scope>NUCLEOTIDE SEQUENCE [LARGE SCALE GENOMIC DNA]</scope>
    <source>
        <strain evidence="3">ATCC 35852 / DSM 46488 / JCM 4925 / NBRC 14057 / NRRL 8057</strain>
    </source>
</reference>
<evidence type="ECO:0000313" key="3">
    <source>
        <dbReference type="Proteomes" id="UP000007842"/>
    </source>
</evidence>
<proteinExistence type="predicted"/>
<dbReference type="OrthoDB" id="535891at2"/>
<dbReference type="Proteomes" id="UP000007842">
    <property type="component" value="Chromosome"/>
</dbReference>
<dbReference type="EMBL" id="CP003219">
    <property type="protein sequence ID" value="AEW94160.1"/>
    <property type="molecule type" value="Genomic_DNA"/>
</dbReference>
<feature type="region of interest" description="Disordered" evidence="1">
    <location>
        <begin position="56"/>
        <end position="79"/>
    </location>
</feature>
<keyword evidence="3" id="KW-1185">Reference proteome</keyword>
<name>F8JS51_STREN</name>
<dbReference type="STRING" id="1003195.SCATT_17890"/>
<dbReference type="eggNOG" id="COG0419">
    <property type="taxonomic scope" value="Bacteria"/>
</dbReference>
<dbReference type="AlphaFoldDB" id="F8JS51"/>
<gene>
    <name evidence="2" type="ordered locus">SCATT_17890</name>
</gene>
<dbReference type="KEGG" id="scy:SCATT_17890"/>
<dbReference type="PATRIC" id="fig|1003195.11.peg.3335"/>
<accession>G8WQA0</accession>
<evidence type="ECO:0000313" key="2">
    <source>
        <dbReference type="EMBL" id="AEW94160.1"/>
    </source>
</evidence>
<accession>F8JS51</accession>
<dbReference type="KEGG" id="sct:SCAT_1795"/>
<sequence>MIRGSVPNGMWGTDANAPGDGLLPDRILGVRLTSPPIAYGTDTGFIDEKAISFDPLPLDGGNPLDPAEEPTGPLPQRPGGVIGKISDGIDAESARPARTELARALDSLGVISAQIDQDLSTYADAAGTAFTAEPMLVPVG</sequence>
<organism evidence="2 3">
    <name type="scientific">Streptantibioticus cattleyicolor (strain ATCC 35852 / DSM 46488 / JCM 4925 / NBRC 14057 / NRRL 8057)</name>
    <name type="common">Streptomyces cattleya</name>
    <dbReference type="NCBI Taxonomy" id="1003195"/>
    <lineage>
        <taxon>Bacteria</taxon>
        <taxon>Bacillati</taxon>
        <taxon>Actinomycetota</taxon>
        <taxon>Actinomycetes</taxon>
        <taxon>Kitasatosporales</taxon>
        <taxon>Streptomycetaceae</taxon>
        <taxon>Streptantibioticus</taxon>
    </lineage>
</organism>
<dbReference type="HOGENOM" id="CLU_1834018_0_0_11"/>
<protein>
    <submittedName>
        <fullName evidence="2">Uncharacterized protein</fullName>
    </submittedName>
</protein>
<evidence type="ECO:0000256" key="1">
    <source>
        <dbReference type="SAM" id="MobiDB-lite"/>
    </source>
</evidence>
<feature type="compositionally biased region" description="Low complexity" evidence="1">
    <location>
        <begin position="56"/>
        <end position="65"/>
    </location>
</feature>
<dbReference type="RefSeq" id="WP_014142553.1">
    <property type="nucleotide sequence ID" value="NC_016111.1"/>
</dbReference>